<dbReference type="Gene3D" id="1.20.59.20">
    <property type="match status" value="1"/>
</dbReference>
<name>A0AAU7LX53_9BURK</name>
<dbReference type="Pfam" id="PF01171">
    <property type="entry name" value="ATP_bind_3"/>
    <property type="match status" value="1"/>
</dbReference>
<evidence type="ECO:0000313" key="10">
    <source>
        <dbReference type="EMBL" id="XBP72236.1"/>
    </source>
</evidence>
<dbReference type="NCBIfam" id="TIGR02432">
    <property type="entry name" value="lysidine_TilS_N"/>
    <property type="match status" value="1"/>
</dbReference>
<evidence type="ECO:0000256" key="3">
    <source>
        <dbReference type="ARBA" id="ARBA00022694"/>
    </source>
</evidence>
<dbReference type="EC" id="6.3.4.19" evidence="7"/>
<dbReference type="HAMAP" id="MF_01161">
    <property type="entry name" value="tRNA_Ile_lys_synt"/>
    <property type="match status" value="1"/>
</dbReference>
<feature type="domain" description="tRNA(Ile)-lysidine/2-thiocytidine synthase N-terminal" evidence="8">
    <location>
        <begin position="31"/>
        <end position="206"/>
    </location>
</feature>
<comment type="function">
    <text evidence="7">Ligates lysine onto the cytidine present at position 34 of the AUA codon-specific tRNA(Ile) that contains the anticodon CAU, in an ATP-dependent manner. Cytidine is converted to lysidine, thus changing the amino acid specificity of the tRNA from methionine to isoleucine.</text>
</comment>
<keyword evidence="5 7" id="KW-0067">ATP-binding</keyword>
<dbReference type="GO" id="GO:0006400">
    <property type="term" value="P:tRNA modification"/>
    <property type="evidence" value="ECO:0007669"/>
    <property type="project" value="UniProtKB-UniRule"/>
</dbReference>
<dbReference type="RefSeq" id="WP_349281628.1">
    <property type="nucleotide sequence ID" value="NZ_CBCSCU010000001.1"/>
</dbReference>
<evidence type="ECO:0000259" key="9">
    <source>
        <dbReference type="Pfam" id="PF09179"/>
    </source>
</evidence>
<evidence type="ECO:0000256" key="2">
    <source>
        <dbReference type="ARBA" id="ARBA00022598"/>
    </source>
</evidence>
<reference evidence="10" key="1">
    <citation type="submission" date="2024-05" db="EMBL/GenBank/DDBJ databases">
        <authorList>
            <person name="Bunk B."/>
            <person name="Swiderski J."/>
            <person name="Sproer C."/>
            <person name="Thiel V."/>
        </authorList>
    </citation>
    <scope>NUCLEOTIDE SEQUENCE</scope>
    <source>
        <strain evidence="10">DSM 17735</strain>
    </source>
</reference>
<dbReference type="GO" id="GO:0005524">
    <property type="term" value="F:ATP binding"/>
    <property type="evidence" value="ECO:0007669"/>
    <property type="project" value="UniProtKB-UniRule"/>
</dbReference>
<evidence type="ECO:0000256" key="7">
    <source>
        <dbReference type="HAMAP-Rule" id="MF_01161"/>
    </source>
</evidence>
<accession>A0AAU7LX53</accession>
<dbReference type="InterPro" id="IPR011063">
    <property type="entry name" value="TilS/TtcA_N"/>
</dbReference>
<comment type="catalytic activity">
    <reaction evidence="6 7">
        <text>cytidine(34) in tRNA(Ile2) + L-lysine + ATP = lysidine(34) in tRNA(Ile2) + AMP + diphosphate + H(+)</text>
        <dbReference type="Rhea" id="RHEA:43744"/>
        <dbReference type="Rhea" id="RHEA-COMP:10625"/>
        <dbReference type="Rhea" id="RHEA-COMP:10670"/>
        <dbReference type="ChEBI" id="CHEBI:15378"/>
        <dbReference type="ChEBI" id="CHEBI:30616"/>
        <dbReference type="ChEBI" id="CHEBI:32551"/>
        <dbReference type="ChEBI" id="CHEBI:33019"/>
        <dbReference type="ChEBI" id="CHEBI:82748"/>
        <dbReference type="ChEBI" id="CHEBI:83665"/>
        <dbReference type="ChEBI" id="CHEBI:456215"/>
        <dbReference type="EC" id="6.3.4.19"/>
    </reaction>
</comment>
<comment type="subcellular location">
    <subcellularLocation>
        <location evidence="7">Cytoplasm</location>
    </subcellularLocation>
</comment>
<keyword evidence="3 7" id="KW-0819">tRNA processing</keyword>
<evidence type="ECO:0000256" key="5">
    <source>
        <dbReference type="ARBA" id="ARBA00022840"/>
    </source>
</evidence>
<dbReference type="Gene3D" id="3.40.50.620">
    <property type="entry name" value="HUPs"/>
    <property type="match status" value="1"/>
</dbReference>
<protein>
    <recommendedName>
        <fullName evidence="7">tRNA(Ile)-lysidine synthase</fullName>
        <ecNumber evidence="7">6.3.4.19</ecNumber>
    </recommendedName>
    <alternativeName>
        <fullName evidence="7">tRNA(Ile)-2-lysyl-cytidine synthase</fullName>
    </alternativeName>
    <alternativeName>
        <fullName evidence="7">tRNA(Ile)-lysidine synthetase</fullName>
    </alternativeName>
</protein>
<gene>
    <name evidence="7 10" type="primary">tilS</name>
    <name evidence="10" type="ORF">ABLV49_06445</name>
</gene>
<evidence type="ECO:0000256" key="1">
    <source>
        <dbReference type="ARBA" id="ARBA00022490"/>
    </source>
</evidence>
<dbReference type="InterPro" id="IPR012094">
    <property type="entry name" value="tRNA_Ile_lys_synt"/>
</dbReference>
<dbReference type="Pfam" id="PF09179">
    <property type="entry name" value="TilS"/>
    <property type="match status" value="1"/>
</dbReference>
<dbReference type="InterPro" id="IPR012795">
    <property type="entry name" value="tRNA_Ile_lys_synt_N"/>
</dbReference>
<comment type="similarity">
    <text evidence="7">Belongs to the tRNA(Ile)-lysidine synthase family.</text>
</comment>
<feature type="binding site" evidence="7">
    <location>
        <begin position="35"/>
        <end position="40"/>
    </location>
    <ligand>
        <name>ATP</name>
        <dbReference type="ChEBI" id="CHEBI:30616"/>
    </ligand>
</feature>
<dbReference type="CDD" id="cd01992">
    <property type="entry name" value="TilS_N"/>
    <property type="match status" value="1"/>
</dbReference>
<evidence type="ECO:0000259" key="8">
    <source>
        <dbReference type="Pfam" id="PF01171"/>
    </source>
</evidence>
<comment type="domain">
    <text evidence="7">The N-terminal region contains the highly conserved SGGXDS motif, predicted to be a P-loop motif involved in ATP binding.</text>
</comment>
<dbReference type="SUPFAM" id="SSF52402">
    <property type="entry name" value="Adenine nucleotide alpha hydrolases-like"/>
    <property type="match status" value="1"/>
</dbReference>
<dbReference type="SUPFAM" id="SSF82829">
    <property type="entry name" value="MesJ substrate recognition domain-like"/>
    <property type="match status" value="1"/>
</dbReference>
<evidence type="ECO:0000256" key="6">
    <source>
        <dbReference type="ARBA" id="ARBA00048539"/>
    </source>
</evidence>
<keyword evidence="2 7" id="KW-0436">Ligase</keyword>
<keyword evidence="4 7" id="KW-0547">Nucleotide-binding</keyword>
<dbReference type="AlphaFoldDB" id="A0AAU7LX53"/>
<feature type="domain" description="tRNA(Ile)-lysidine synthase substrate-binding" evidence="9">
    <location>
        <begin position="254"/>
        <end position="305"/>
    </location>
</feature>
<dbReference type="EMBL" id="CP157675">
    <property type="protein sequence ID" value="XBP72236.1"/>
    <property type="molecule type" value="Genomic_DNA"/>
</dbReference>
<dbReference type="InterPro" id="IPR015262">
    <property type="entry name" value="tRNA_Ile_lys_synt_subst-bd"/>
</dbReference>
<dbReference type="PANTHER" id="PTHR43033:SF1">
    <property type="entry name" value="TRNA(ILE)-LYSIDINE SYNTHASE-RELATED"/>
    <property type="match status" value="1"/>
</dbReference>
<organism evidence="10">
    <name type="scientific">Polaromonas hydrogenivorans</name>
    <dbReference type="NCBI Taxonomy" id="335476"/>
    <lineage>
        <taxon>Bacteria</taxon>
        <taxon>Pseudomonadati</taxon>
        <taxon>Pseudomonadota</taxon>
        <taxon>Betaproteobacteria</taxon>
        <taxon>Burkholderiales</taxon>
        <taxon>Comamonadaceae</taxon>
        <taxon>Polaromonas</taxon>
    </lineage>
</organism>
<evidence type="ECO:0000256" key="4">
    <source>
        <dbReference type="ARBA" id="ARBA00022741"/>
    </source>
</evidence>
<dbReference type="InterPro" id="IPR014729">
    <property type="entry name" value="Rossmann-like_a/b/a_fold"/>
</dbReference>
<dbReference type="GO" id="GO:0005737">
    <property type="term" value="C:cytoplasm"/>
    <property type="evidence" value="ECO:0007669"/>
    <property type="project" value="UniProtKB-SubCell"/>
</dbReference>
<sequence>MVASVASLNPALAGIDSLFPAFSSSSSLPLGVAYSGGADSTALLLATAERWPGQVQAFHIHHGLQAAADDFVRVCESVCTMVGLPLHIVQVDARHASGESPEDAARRARYAALATAATARGMQGVLLGQHADDQVETMLLALSRGAGLPGLSAMPASFWRGGMVFYRPLLQIPSAVLREWLVRQPIEFVDDPTNTDERYTRNRIRARLLPALAQAFPQFRATFARSARHAAQAQAVLVEVAAQDLAVVGNPPAIKALQALSLPRRANVLRHWLLQQQATPSAAQLEQLLHQVAACTTRGHRIHLKVASGHVTRLGASLCYSDAAARAR</sequence>
<keyword evidence="1 7" id="KW-0963">Cytoplasm</keyword>
<dbReference type="GO" id="GO:0032267">
    <property type="term" value="F:tRNA(Ile)-lysidine synthase activity"/>
    <property type="evidence" value="ECO:0007669"/>
    <property type="project" value="UniProtKB-EC"/>
</dbReference>
<proteinExistence type="inferred from homology"/>
<dbReference type="PANTHER" id="PTHR43033">
    <property type="entry name" value="TRNA(ILE)-LYSIDINE SYNTHASE-RELATED"/>
    <property type="match status" value="1"/>
</dbReference>